<evidence type="ECO:0000313" key="6">
    <source>
        <dbReference type="EMBL" id="PNU18771.1"/>
    </source>
</evidence>
<dbReference type="RefSeq" id="WP_103116702.1">
    <property type="nucleotide sequence ID" value="NZ_PPFX01000051.1"/>
</dbReference>
<dbReference type="Gene3D" id="2.40.50.90">
    <property type="match status" value="1"/>
</dbReference>
<reference evidence="6 7" key="1">
    <citation type="journal article" date="2018" name="Genome Announc.">
        <title>Genome Sequence of Geothermobacter sp. HR-1 Iron Reducer from the Loihi Seamount.</title>
        <authorList>
            <person name="Smith H."/>
            <person name="Abuyen K."/>
            <person name="Tremblay J."/>
            <person name="Savalia P."/>
            <person name="Perez-Rodriguez I."/>
            <person name="Emerson D."/>
            <person name="Tully B."/>
            <person name="Amend J."/>
        </authorList>
    </citation>
    <scope>NUCLEOTIDE SEQUENCE [LARGE SCALE GENOMIC DNA]</scope>
    <source>
        <strain evidence="6 7">HR-1</strain>
    </source>
</reference>
<dbReference type="PANTHER" id="PTHR12302:SF3">
    <property type="entry name" value="SERINE_THREONINE-PROTEIN KINASE 31"/>
    <property type="match status" value="1"/>
</dbReference>
<gene>
    <name evidence="6" type="ORF">C2E25_15860</name>
</gene>
<evidence type="ECO:0000256" key="4">
    <source>
        <dbReference type="SAM" id="SignalP"/>
    </source>
</evidence>
<evidence type="ECO:0000259" key="5">
    <source>
        <dbReference type="PROSITE" id="PS50830"/>
    </source>
</evidence>
<dbReference type="Proteomes" id="UP000236340">
    <property type="component" value="Unassembled WGS sequence"/>
</dbReference>
<feature type="chain" id="PRO_5014365701" evidence="4">
    <location>
        <begin position="20"/>
        <end position="164"/>
    </location>
</feature>
<dbReference type="InterPro" id="IPR035437">
    <property type="entry name" value="SNase_OB-fold_sf"/>
</dbReference>
<dbReference type="PROSITE" id="PS50830">
    <property type="entry name" value="TNASE_3"/>
    <property type="match status" value="1"/>
</dbReference>
<evidence type="ECO:0000313" key="7">
    <source>
        <dbReference type="Proteomes" id="UP000236340"/>
    </source>
</evidence>
<dbReference type="EMBL" id="PPFX01000051">
    <property type="protein sequence ID" value="PNU18771.1"/>
    <property type="molecule type" value="Genomic_DNA"/>
</dbReference>
<comment type="caution">
    <text evidence="6">The sequence shown here is derived from an EMBL/GenBank/DDBJ whole genome shotgun (WGS) entry which is preliminary data.</text>
</comment>
<protein>
    <submittedName>
        <fullName evidence="6">Thermonuclease</fullName>
    </submittedName>
</protein>
<dbReference type="GO" id="GO:0016787">
    <property type="term" value="F:hydrolase activity"/>
    <property type="evidence" value="ECO:0007669"/>
    <property type="project" value="UniProtKB-KW"/>
</dbReference>
<organism evidence="6 7">
    <name type="scientific">Geothermobacter hydrogeniphilus</name>
    <dbReference type="NCBI Taxonomy" id="1969733"/>
    <lineage>
        <taxon>Bacteria</taxon>
        <taxon>Pseudomonadati</taxon>
        <taxon>Thermodesulfobacteriota</taxon>
        <taxon>Desulfuromonadia</taxon>
        <taxon>Desulfuromonadales</taxon>
        <taxon>Geothermobacteraceae</taxon>
        <taxon>Geothermobacter</taxon>
    </lineage>
</organism>
<dbReference type="PANTHER" id="PTHR12302">
    <property type="entry name" value="EBNA2 BINDING PROTEIN P100"/>
    <property type="match status" value="1"/>
</dbReference>
<evidence type="ECO:0000256" key="1">
    <source>
        <dbReference type="ARBA" id="ARBA00022722"/>
    </source>
</evidence>
<proteinExistence type="predicted"/>
<keyword evidence="4" id="KW-0732">Signal</keyword>
<dbReference type="AlphaFoldDB" id="A0A2K2H697"/>
<sequence>MRLFLCLCLLLLTLQPATAENLRGKVTWIYDGDTLKVAGVGKVRLIGIDAPEHADSDRDRFYRRWNIPPARLRKIAAAGKRFQIRTVKGKVVRLQFDRERKDKYGRTLAYVILPDGRMLNRLLLKKGYATVFRRYDFKFKDDFLKIEKKARKQQVGLWKRPQSG</sequence>
<keyword evidence="3" id="KW-0378">Hydrolase</keyword>
<dbReference type="InterPro" id="IPR016071">
    <property type="entry name" value="Staphylococal_nuclease_OB-fold"/>
</dbReference>
<name>A0A2K2H697_9BACT</name>
<dbReference type="OrthoDB" id="4376109at2"/>
<dbReference type="GO" id="GO:0004519">
    <property type="term" value="F:endonuclease activity"/>
    <property type="evidence" value="ECO:0007669"/>
    <property type="project" value="UniProtKB-KW"/>
</dbReference>
<accession>A0A2K2H697</accession>
<keyword evidence="1" id="KW-0540">Nuclease</keyword>
<evidence type="ECO:0000256" key="2">
    <source>
        <dbReference type="ARBA" id="ARBA00022759"/>
    </source>
</evidence>
<feature type="domain" description="TNase-like" evidence="5">
    <location>
        <begin position="20"/>
        <end position="160"/>
    </location>
</feature>
<feature type="signal peptide" evidence="4">
    <location>
        <begin position="1"/>
        <end position="19"/>
    </location>
</feature>
<keyword evidence="2" id="KW-0255">Endonuclease</keyword>
<evidence type="ECO:0000256" key="3">
    <source>
        <dbReference type="ARBA" id="ARBA00022801"/>
    </source>
</evidence>
<dbReference type="SMART" id="SM00318">
    <property type="entry name" value="SNc"/>
    <property type="match status" value="1"/>
</dbReference>
<dbReference type="SUPFAM" id="SSF50199">
    <property type="entry name" value="Staphylococcal nuclease"/>
    <property type="match status" value="1"/>
</dbReference>
<dbReference type="Pfam" id="PF00565">
    <property type="entry name" value="SNase"/>
    <property type="match status" value="1"/>
</dbReference>